<sequence>MGPLPLMVLQGILARIRQISNSPTNPNAEGSDELDGEEVDVVCKSAGHQFCTSPSQPSDIIFQCQVIPSTPKDSQQVLSIINPPSPSISTARPALVSTVRPSPIPQPRNSLMVTTQQLQPVASSSRRREDQSPLPFPATQVFQQREHWPVLDNREDPNMANEGQNAVARFFMRVDRNSREVSMYFNDRNIPGTGSEEMAAKFSWYEDELINYLKRTFDDLGRDN</sequence>
<keyword evidence="2" id="KW-1185">Reference proteome</keyword>
<accession>A0A9Q3D9J0</accession>
<protein>
    <submittedName>
        <fullName evidence="1">Uncharacterized protein</fullName>
    </submittedName>
</protein>
<dbReference type="OrthoDB" id="2194665at2759"/>
<dbReference type="EMBL" id="AVOT02015211">
    <property type="protein sequence ID" value="MBW0499324.1"/>
    <property type="molecule type" value="Genomic_DNA"/>
</dbReference>
<dbReference type="Proteomes" id="UP000765509">
    <property type="component" value="Unassembled WGS sequence"/>
</dbReference>
<comment type="caution">
    <text evidence="1">The sequence shown here is derived from an EMBL/GenBank/DDBJ whole genome shotgun (WGS) entry which is preliminary data.</text>
</comment>
<gene>
    <name evidence="1" type="ORF">O181_039039</name>
</gene>
<organism evidence="1 2">
    <name type="scientific">Austropuccinia psidii MF-1</name>
    <dbReference type="NCBI Taxonomy" id="1389203"/>
    <lineage>
        <taxon>Eukaryota</taxon>
        <taxon>Fungi</taxon>
        <taxon>Dikarya</taxon>
        <taxon>Basidiomycota</taxon>
        <taxon>Pucciniomycotina</taxon>
        <taxon>Pucciniomycetes</taxon>
        <taxon>Pucciniales</taxon>
        <taxon>Sphaerophragmiaceae</taxon>
        <taxon>Austropuccinia</taxon>
    </lineage>
</organism>
<evidence type="ECO:0000313" key="2">
    <source>
        <dbReference type="Proteomes" id="UP000765509"/>
    </source>
</evidence>
<proteinExistence type="predicted"/>
<dbReference type="AlphaFoldDB" id="A0A9Q3D9J0"/>
<evidence type="ECO:0000313" key="1">
    <source>
        <dbReference type="EMBL" id="MBW0499324.1"/>
    </source>
</evidence>
<name>A0A9Q3D9J0_9BASI</name>
<reference evidence="1" key="1">
    <citation type="submission" date="2021-03" db="EMBL/GenBank/DDBJ databases">
        <title>Draft genome sequence of rust myrtle Austropuccinia psidii MF-1, a brazilian biotype.</title>
        <authorList>
            <person name="Quecine M.C."/>
            <person name="Pachon D.M.R."/>
            <person name="Bonatelli M.L."/>
            <person name="Correr F.H."/>
            <person name="Franceschini L.M."/>
            <person name="Leite T.F."/>
            <person name="Margarido G.R.A."/>
            <person name="Almeida C.A."/>
            <person name="Ferrarezi J.A."/>
            <person name="Labate C.A."/>
        </authorList>
    </citation>
    <scope>NUCLEOTIDE SEQUENCE</scope>
    <source>
        <strain evidence="1">MF-1</strain>
    </source>
</reference>